<proteinExistence type="predicted"/>
<protein>
    <submittedName>
        <fullName evidence="1">Uncharacterized protein</fullName>
    </submittedName>
</protein>
<organism evidence="1 2">
    <name type="scientific">Pomacea canaliculata</name>
    <name type="common">Golden apple snail</name>
    <dbReference type="NCBI Taxonomy" id="400727"/>
    <lineage>
        <taxon>Eukaryota</taxon>
        <taxon>Metazoa</taxon>
        <taxon>Spiralia</taxon>
        <taxon>Lophotrochozoa</taxon>
        <taxon>Mollusca</taxon>
        <taxon>Gastropoda</taxon>
        <taxon>Caenogastropoda</taxon>
        <taxon>Architaenioglossa</taxon>
        <taxon>Ampullarioidea</taxon>
        <taxon>Ampullariidae</taxon>
        <taxon>Pomacea</taxon>
    </lineage>
</organism>
<dbReference type="Proteomes" id="UP000245119">
    <property type="component" value="Linkage Group LG6"/>
</dbReference>
<sequence length="85" mass="9172">MGDNPGRVAALPGTNSAEDEVVDLHPQFGAEDDTFIVDLHPPFPSILVTRASRYITLSSRVYPVPGEIQAEGQMVLEVALGVKLR</sequence>
<name>A0A2T7P408_POMCA</name>
<dbReference type="AlphaFoldDB" id="A0A2T7P408"/>
<keyword evidence="2" id="KW-1185">Reference proteome</keyword>
<comment type="caution">
    <text evidence="1">The sequence shown here is derived from an EMBL/GenBank/DDBJ whole genome shotgun (WGS) entry which is preliminary data.</text>
</comment>
<reference evidence="1 2" key="1">
    <citation type="submission" date="2018-04" db="EMBL/GenBank/DDBJ databases">
        <title>The genome of golden apple snail Pomacea canaliculata provides insight into stress tolerance and invasive adaptation.</title>
        <authorList>
            <person name="Liu C."/>
            <person name="Liu B."/>
            <person name="Ren Y."/>
            <person name="Zhang Y."/>
            <person name="Wang H."/>
            <person name="Li S."/>
            <person name="Jiang F."/>
            <person name="Yin L."/>
            <person name="Zhang G."/>
            <person name="Qian W."/>
            <person name="Fan W."/>
        </authorList>
    </citation>
    <scope>NUCLEOTIDE SEQUENCE [LARGE SCALE GENOMIC DNA]</scope>
    <source>
        <strain evidence="1">SZHN2017</strain>
        <tissue evidence="1">Muscle</tissue>
    </source>
</reference>
<dbReference type="EMBL" id="PZQS01000006">
    <property type="protein sequence ID" value="PVD28141.1"/>
    <property type="molecule type" value="Genomic_DNA"/>
</dbReference>
<gene>
    <name evidence="1" type="ORF">C0Q70_10726</name>
</gene>
<accession>A0A2T7P408</accession>
<evidence type="ECO:0000313" key="1">
    <source>
        <dbReference type="EMBL" id="PVD28141.1"/>
    </source>
</evidence>
<evidence type="ECO:0000313" key="2">
    <source>
        <dbReference type="Proteomes" id="UP000245119"/>
    </source>
</evidence>